<organism evidence="1 2">
    <name type="scientific">Cotesia glomerata</name>
    <name type="common">Lepidopteran parasitic wasp</name>
    <name type="synonym">Apanteles glomeratus</name>
    <dbReference type="NCBI Taxonomy" id="32391"/>
    <lineage>
        <taxon>Eukaryota</taxon>
        <taxon>Metazoa</taxon>
        <taxon>Ecdysozoa</taxon>
        <taxon>Arthropoda</taxon>
        <taxon>Hexapoda</taxon>
        <taxon>Insecta</taxon>
        <taxon>Pterygota</taxon>
        <taxon>Neoptera</taxon>
        <taxon>Endopterygota</taxon>
        <taxon>Hymenoptera</taxon>
        <taxon>Apocrita</taxon>
        <taxon>Ichneumonoidea</taxon>
        <taxon>Braconidae</taxon>
        <taxon>Microgastrinae</taxon>
        <taxon>Cotesia</taxon>
    </lineage>
</organism>
<proteinExistence type="predicted"/>
<keyword evidence="2" id="KW-1185">Reference proteome</keyword>
<protein>
    <submittedName>
        <fullName evidence="1">Uncharacterized protein</fullName>
    </submittedName>
</protein>
<name>A0AAV7ID75_COTGL</name>
<dbReference type="AlphaFoldDB" id="A0AAV7ID75"/>
<sequence>MQRRRLSNVKPTLMPCVPRGNSRGLFTRDLRFAGSWDLMCKETGIVVSSRNTDSRMAHRQGLPSRKIRRYALTVNA</sequence>
<gene>
    <name evidence="1" type="ORF">KQX54_005903</name>
</gene>
<comment type="caution">
    <text evidence="1">The sequence shown here is derived from an EMBL/GenBank/DDBJ whole genome shotgun (WGS) entry which is preliminary data.</text>
</comment>
<evidence type="ECO:0000313" key="1">
    <source>
        <dbReference type="EMBL" id="KAH0549082.1"/>
    </source>
</evidence>
<evidence type="ECO:0000313" key="2">
    <source>
        <dbReference type="Proteomes" id="UP000826195"/>
    </source>
</evidence>
<accession>A0AAV7ID75</accession>
<dbReference type="EMBL" id="JAHXZJ010001864">
    <property type="protein sequence ID" value="KAH0549082.1"/>
    <property type="molecule type" value="Genomic_DNA"/>
</dbReference>
<dbReference type="Proteomes" id="UP000826195">
    <property type="component" value="Unassembled WGS sequence"/>
</dbReference>
<reference evidence="1 2" key="1">
    <citation type="journal article" date="2021" name="J. Hered.">
        <title>A chromosome-level genome assembly of the parasitoid wasp, Cotesia glomerata (Hymenoptera: Braconidae).</title>
        <authorList>
            <person name="Pinto B.J."/>
            <person name="Weis J.J."/>
            <person name="Gamble T."/>
            <person name="Ode P.J."/>
            <person name="Paul R."/>
            <person name="Zaspel J.M."/>
        </authorList>
    </citation>
    <scope>NUCLEOTIDE SEQUENCE [LARGE SCALE GENOMIC DNA]</scope>
    <source>
        <strain evidence="1">CgM1</strain>
    </source>
</reference>